<dbReference type="InParanoid" id="M1ZEN7"/>
<dbReference type="HOGENOM" id="CLU_074357_1_0_0"/>
<gene>
    <name evidence="1" type="ORF">NITGR_950010</name>
</gene>
<dbReference type="Pfam" id="PF16811">
    <property type="entry name" value="TAtT"/>
    <property type="match status" value="1"/>
</dbReference>
<dbReference type="AlphaFoldDB" id="M1ZEN7"/>
<comment type="caution">
    <text evidence="1">The sequence shown here is derived from an EMBL/GenBank/DDBJ whole genome shotgun (WGS) entry which is preliminary data.</text>
</comment>
<name>M1ZEN7_NITG3</name>
<dbReference type="STRING" id="1266370.NITGR_950010"/>
<reference evidence="1 2" key="1">
    <citation type="journal article" date="2013" name="Front. Microbiol.">
        <title>The genome of Nitrospina gracilis illuminates the metabolism and evolution of the major marine nitrite oxidizer.</title>
        <authorList>
            <person name="Luecker S."/>
            <person name="Nowka B."/>
            <person name="Rattei T."/>
            <person name="Spieck E."/>
            <person name="and Daims H."/>
        </authorList>
    </citation>
    <scope>NUCLEOTIDE SEQUENCE [LARGE SCALE GENOMIC DNA]</scope>
    <source>
        <strain evidence="1 2">3/211</strain>
    </source>
</reference>
<dbReference type="InterPro" id="IPR038537">
    <property type="entry name" value="TatT_sf"/>
</dbReference>
<proteinExistence type="predicted"/>
<keyword evidence="2" id="KW-1185">Reference proteome</keyword>
<sequence>MAYRFLALAIVLLFFQACTPRQMVLRMASPLFEGQVAALNEEPDLKLAESAIPASLKMMEGLVKADPENASYHLKLAEGFCGYSFSFVEGKDNRRASDLYLRGRNHAVRSLILNGAPENLLKLPPDEFKSALEDVDKEALPGLFWTGQCWGAWLMFNLTDMEALVAFPKVEAVMRRVLEWDETFHYAGPHLFFGGFYGARSPMLGGKPEQARQHFERALELTERKYLIIQVMYAKTLAVQTQDKQLYTRLLNEVVETPEGVLPGQRLANQVARLKAKQLLEDVDVLF</sequence>
<dbReference type="PROSITE" id="PS51257">
    <property type="entry name" value="PROKAR_LIPOPROTEIN"/>
    <property type="match status" value="1"/>
</dbReference>
<organism evidence="1 2">
    <name type="scientific">Nitrospina gracilis (strain 3/211)</name>
    <dbReference type="NCBI Taxonomy" id="1266370"/>
    <lineage>
        <taxon>Bacteria</taxon>
        <taxon>Pseudomonadati</taxon>
        <taxon>Nitrospinota/Tectimicrobiota group</taxon>
        <taxon>Nitrospinota</taxon>
        <taxon>Nitrospinia</taxon>
        <taxon>Nitrospinales</taxon>
        <taxon>Nitrospinaceae</taxon>
        <taxon>Nitrospina</taxon>
    </lineage>
</organism>
<dbReference type="EMBL" id="CAQJ01000105">
    <property type="protein sequence ID" value="CCQ92052.1"/>
    <property type="molecule type" value="Genomic_DNA"/>
</dbReference>
<dbReference type="RefSeq" id="WP_005011522.1">
    <property type="nucleotide sequence ID" value="NZ_HG422173.1"/>
</dbReference>
<accession>M1ZEN7</accession>
<evidence type="ECO:0000313" key="2">
    <source>
        <dbReference type="Proteomes" id="UP000011704"/>
    </source>
</evidence>
<dbReference type="Gene3D" id="1.25.40.920">
    <property type="entry name" value="TRAP transporter T-component"/>
    <property type="match status" value="1"/>
</dbReference>
<dbReference type="Proteomes" id="UP000011704">
    <property type="component" value="Unassembled WGS sequence"/>
</dbReference>
<dbReference type="InterPro" id="IPR031823">
    <property type="entry name" value="TatT"/>
</dbReference>
<evidence type="ECO:0000313" key="1">
    <source>
        <dbReference type="EMBL" id="CCQ92052.1"/>
    </source>
</evidence>
<protein>
    <submittedName>
        <fullName evidence="1">Uncharacterized protein</fullName>
    </submittedName>
</protein>